<evidence type="ECO:0000256" key="1">
    <source>
        <dbReference type="SAM" id="Coils"/>
    </source>
</evidence>
<feature type="compositionally biased region" description="Polar residues" evidence="2">
    <location>
        <begin position="1224"/>
        <end position="1237"/>
    </location>
</feature>
<evidence type="ECO:0000313" key="3">
    <source>
        <dbReference type="EMBL" id="EDW60423.1"/>
    </source>
</evidence>
<dbReference type="Proteomes" id="UP000008792">
    <property type="component" value="Unassembled WGS sequence"/>
</dbReference>
<evidence type="ECO:0000256" key="2">
    <source>
        <dbReference type="SAM" id="MobiDB-lite"/>
    </source>
</evidence>
<keyword evidence="4" id="KW-1185">Reference proteome</keyword>
<feature type="region of interest" description="Disordered" evidence="2">
    <location>
        <begin position="1224"/>
        <end position="1298"/>
    </location>
</feature>
<reference evidence="3 4" key="1">
    <citation type="journal article" date="2007" name="Nature">
        <title>Evolution of genes and genomes on the Drosophila phylogeny.</title>
        <authorList>
            <consortium name="Drosophila 12 Genomes Consortium"/>
            <person name="Clark A.G."/>
            <person name="Eisen M.B."/>
            <person name="Smith D.R."/>
            <person name="Bergman C.M."/>
            <person name="Oliver B."/>
            <person name="Markow T.A."/>
            <person name="Kaufman T.C."/>
            <person name="Kellis M."/>
            <person name="Gelbart W."/>
            <person name="Iyer V.N."/>
            <person name="Pollard D.A."/>
            <person name="Sackton T.B."/>
            <person name="Larracuente A.M."/>
            <person name="Singh N.D."/>
            <person name="Abad J.P."/>
            <person name="Abt D.N."/>
            <person name="Adryan B."/>
            <person name="Aguade M."/>
            <person name="Akashi H."/>
            <person name="Anderson W.W."/>
            <person name="Aquadro C.F."/>
            <person name="Ardell D.H."/>
            <person name="Arguello R."/>
            <person name="Artieri C.G."/>
            <person name="Barbash D.A."/>
            <person name="Barker D."/>
            <person name="Barsanti P."/>
            <person name="Batterham P."/>
            <person name="Batzoglou S."/>
            <person name="Begun D."/>
            <person name="Bhutkar A."/>
            <person name="Blanco E."/>
            <person name="Bosak S.A."/>
            <person name="Bradley R.K."/>
            <person name="Brand A.D."/>
            <person name="Brent M.R."/>
            <person name="Brooks A.N."/>
            <person name="Brown R.H."/>
            <person name="Butlin R.K."/>
            <person name="Caggese C."/>
            <person name="Calvi B.R."/>
            <person name="Bernardo de Carvalho A."/>
            <person name="Caspi A."/>
            <person name="Castrezana S."/>
            <person name="Celniker S.E."/>
            <person name="Chang J.L."/>
            <person name="Chapple C."/>
            <person name="Chatterji S."/>
            <person name="Chinwalla A."/>
            <person name="Civetta A."/>
            <person name="Clifton S.W."/>
            <person name="Comeron J.M."/>
            <person name="Costello J.C."/>
            <person name="Coyne J.A."/>
            <person name="Daub J."/>
            <person name="David R.G."/>
            <person name="Delcher A.L."/>
            <person name="Delehaunty K."/>
            <person name="Do C.B."/>
            <person name="Ebling H."/>
            <person name="Edwards K."/>
            <person name="Eickbush T."/>
            <person name="Evans J.D."/>
            <person name="Filipski A."/>
            <person name="Findeiss S."/>
            <person name="Freyhult E."/>
            <person name="Fulton L."/>
            <person name="Fulton R."/>
            <person name="Garcia A.C."/>
            <person name="Gardiner A."/>
            <person name="Garfield D.A."/>
            <person name="Garvin B.E."/>
            <person name="Gibson G."/>
            <person name="Gilbert D."/>
            <person name="Gnerre S."/>
            <person name="Godfrey J."/>
            <person name="Good R."/>
            <person name="Gotea V."/>
            <person name="Gravely B."/>
            <person name="Greenberg A.J."/>
            <person name="Griffiths-Jones S."/>
            <person name="Gross S."/>
            <person name="Guigo R."/>
            <person name="Gustafson E.A."/>
            <person name="Haerty W."/>
            <person name="Hahn M.W."/>
            <person name="Halligan D.L."/>
            <person name="Halpern A.L."/>
            <person name="Halter G.M."/>
            <person name="Han M.V."/>
            <person name="Heger A."/>
            <person name="Hillier L."/>
            <person name="Hinrichs A.S."/>
            <person name="Holmes I."/>
            <person name="Hoskins R.A."/>
            <person name="Hubisz M.J."/>
            <person name="Hultmark D."/>
            <person name="Huntley M.A."/>
            <person name="Jaffe D.B."/>
            <person name="Jagadeeshan S."/>
            <person name="Jeck W.R."/>
            <person name="Johnson J."/>
            <person name="Jones C.D."/>
            <person name="Jordan W.C."/>
            <person name="Karpen G.H."/>
            <person name="Kataoka E."/>
            <person name="Keightley P.D."/>
            <person name="Kheradpour P."/>
            <person name="Kirkness E.F."/>
            <person name="Koerich L.B."/>
            <person name="Kristiansen K."/>
            <person name="Kudrna D."/>
            <person name="Kulathinal R.J."/>
            <person name="Kumar S."/>
            <person name="Kwok R."/>
            <person name="Lander E."/>
            <person name="Langley C.H."/>
            <person name="Lapoint R."/>
            <person name="Lazzaro B.P."/>
            <person name="Lee S.J."/>
            <person name="Levesque L."/>
            <person name="Li R."/>
            <person name="Lin C.F."/>
            <person name="Lin M.F."/>
            <person name="Lindblad-Toh K."/>
            <person name="Llopart A."/>
            <person name="Long M."/>
            <person name="Low L."/>
            <person name="Lozovsky E."/>
            <person name="Lu J."/>
            <person name="Luo M."/>
            <person name="Machado C.A."/>
            <person name="Makalowski W."/>
            <person name="Marzo M."/>
            <person name="Matsuda M."/>
            <person name="Matzkin L."/>
            <person name="McAllister B."/>
            <person name="McBride C.S."/>
            <person name="McKernan B."/>
            <person name="McKernan K."/>
            <person name="Mendez-Lago M."/>
            <person name="Minx P."/>
            <person name="Mollenhauer M.U."/>
            <person name="Montooth K."/>
            <person name="Mount S.M."/>
            <person name="Mu X."/>
            <person name="Myers E."/>
            <person name="Negre B."/>
            <person name="Newfeld S."/>
            <person name="Nielsen R."/>
            <person name="Noor M.A."/>
            <person name="O'Grady P."/>
            <person name="Pachter L."/>
            <person name="Papaceit M."/>
            <person name="Parisi M.J."/>
            <person name="Parisi M."/>
            <person name="Parts L."/>
            <person name="Pedersen J.S."/>
            <person name="Pesole G."/>
            <person name="Phillippy A.M."/>
            <person name="Ponting C.P."/>
            <person name="Pop M."/>
            <person name="Porcelli D."/>
            <person name="Powell J.R."/>
            <person name="Prohaska S."/>
            <person name="Pruitt K."/>
            <person name="Puig M."/>
            <person name="Quesneville H."/>
            <person name="Ram K.R."/>
            <person name="Rand D."/>
            <person name="Rasmussen M.D."/>
            <person name="Reed L.K."/>
            <person name="Reenan R."/>
            <person name="Reily A."/>
            <person name="Remington K.A."/>
            <person name="Rieger T.T."/>
            <person name="Ritchie M.G."/>
            <person name="Robin C."/>
            <person name="Rogers Y.H."/>
            <person name="Rohde C."/>
            <person name="Rozas J."/>
            <person name="Rubenfield M.J."/>
            <person name="Ruiz A."/>
            <person name="Russo S."/>
            <person name="Salzberg S.L."/>
            <person name="Sanchez-Gracia A."/>
            <person name="Saranga D.J."/>
            <person name="Sato H."/>
            <person name="Schaeffer S.W."/>
            <person name="Schatz M.C."/>
            <person name="Schlenke T."/>
            <person name="Schwartz R."/>
            <person name="Segarra C."/>
            <person name="Singh R.S."/>
            <person name="Sirot L."/>
            <person name="Sirota M."/>
            <person name="Sisneros N.B."/>
            <person name="Smith C.D."/>
            <person name="Smith T.F."/>
            <person name="Spieth J."/>
            <person name="Stage D.E."/>
            <person name="Stark A."/>
            <person name="Stephan W."/>
            <person name="Strausberg R.L."/>
            <person name="Strempel S."/>
            <person name="Sturgill D."/>
            <person name="Sutton G."/>
            <person name="Sutton G.G."/>
            <person name="Tao W."/>
            <person name="Teichmann S."/>
            <person name="Tobari Y.N."/>
            <person name="Tomimura Y."/>
            <person name="Tsolas J.M."/>
            <person name="Valente V.L."/>
            <person name="Venter E."/>
            <person name="Venter J.C."/>
            <person name="Vicario S."/>
            <person name="Vieira F.G."/>
            <person name="Vilella A.J."/>
            <person name="Villasante A."/>
            <person name="Walenz B."/>
            <person name="Wang J."/>
            <person name="Wasserman M."/>
            <person name="Watts T."/>
            <person name="Wilson D."/>
            <person name="Wilson R.K."/>
            <person name="Wing R.A."/>
            <person name="Wolfner M.F."/>
            <person name="Wong A."/>
            <person name="Wong G.K."/>
            <person name="Wu C.I."/>
            <person name="Wu G."/>
            <person name="Yamamoto D."/>
            <person name="Yang H.P."/>
            <person name="Yang S.P."/>
            <person name="Yorke J.A."/>
            <person name="Yoshida K."/>
            <person name="Zdobnov E."/>
            <person name="Zhang P."/>
            <person name="Zhang Y."/>
            <person name="Zimin A.V."/>
            <person name="Baldwin J."/>
            <person name="Abdouelleil A."/>
            <person name="Abdulkadir J."/>
            <person name="Abebe A."/>
            <person name="Abera B."/>
            <person name="Abreu J."/>
            <person name="Acer S.C."/>
            <person name="Aftuck L."/>
            <person name="Alexander A."/>
            <person name="An P."/>
            <person name="Anderson E."/>
            <person name="Anderson S."/>
            <person name="Arachi H."/>
            <person name="Azer M."/>
            <person name="Bachantsang P."/>
            <person name="Barry A."/>
            <person name="Bayul T."/>
            <person name="Berlin A."/>
            <person name="Bessette D."/>
            <person name="Bloom T."/>
            <person name="Blye J."/>
            <person name="Boguslavskiy L."/>
            <person name="Bonnet C."/>
            <person name="Boukhgalter B."/>
            <person name="Bourzgui I."/>
            <person name="Brown A."/>
            <person name="Cahill P."/>
            <person name="Channer S."/>
            <person name="Cheshatsang Y."/>
            <person name="Chuda L."/>
            <person name="Citroen M."/>
            <person name="Collymore A."/>
            <person name="Cooke P."/>
            <person name="Costello M."/>
            <person name="D'Aco K."/>
            <person name="Daza R."/>
            <person name="De Haan G."/>
            <person name="DeGray S."/>
            <person name="DeMaso C."/>
            <person name="Dhargay N."/>
            <person name="Dooley K."/>
            <person name="Dooley E."/>
            <person name="Doricent M."/>
            <person name="Dorje P."/>
            <person name="Dorjee K."/>
            <person name="Dupes A."/>
            <person name="Elong R."/>
            <person name="Falk J."/>
            <person name="Farina A."/>
            <person name="Faro S."/>
            <person name="Ferguson D."/>
            <person name="Fisher S."/>
            <person name="Foley C.D."/>
            <person name="Franke A."/>
            <person name="Friedrich D."/>
            <person name="Gadbois L."/>
            <person name="Gearin G."/>
            <person name="Gearin C.R."/>
            <person name="Giannoukos G."/>
            <person name="Goode T."/>
            <person name="Graham J."/>
            <person name="Grandbois E."/>
            <person name="Grewal S."/>
            <person name="Gyaltsen K."/>
            <person name="Hafez N."/>
            <person name="Hagos B."/>
            <person name="Hall J."/>
            <person name="Henson C."/>
            <person name="Hollinger A."/>
            <person name="Honan T."/>
            <person name="Huard M.D."/>
            <person name="Hughes L."/>
            <person name="Hurhula B."/>
            <person name="Husby M.E."/>
            <person name="Kamat A."/>
            <person name="Kanga B."/>
            <person name="Kashin S."/>
            <person name="Khazanovich D."/>
            <person name="Kisner P."/>
            <person name="Lance K."/>
            <person name="Lara M."/>
            <person name="Lee W."/>
            <person name="Lennon N."/>
            <person name="Letendre F."/>
            <person name="LeVine R."/>
            <person name="Lipovsky A."/>
            <person name="Liu X."/>
            <person name="Liu J."/>
            <person name="Liu S."/>
            <person name="Lokyitsang T."/>
            <person name="Lokyitsang Y."/>
            <person name="Lubonja R."/>
            <person name="Lui A."/>
            <person name="MacDonald P."/>
            <person name="Magnisalis V."/>
            <person name="Maru K."/>
            <person name="Matthews C."/>
            <person name="McCusker W."/>
            <person name="McDonough S."/>
            <person name="Mehta T."/>
            <person name="Meldrim J."/>
            <person name="Meneus L."/>
            <person name="Mihai O."/>
            <person name="Mihalev A."/>
            <person name="Mihova T."/>
            <person name="Mittelman R."/>
            <person name="Mlenga V."/>
            <person name="Montmayeur A."/>
            <person name="Mulrain L."/>
            <person name="Navidi A."/>
            <person name="Naylor J."/>
            <person name="Negash T."/>
            <person name="Nguyen T."/>
            <person name="Nguyen N."/>
            <person name="Nicol R."/>
            <person name="Norbu C."/>
            <person name="Norbu N."/>
            <person name="Novod N."/>
            <person name="O'Neill B."/>
            <person name="Osman S."/>
            <person name="Markiewicz E."/>
            <person name="Oyono O.L."/>
            <person name="Patti C."/>
            <person name="Phunkhang P."/>
            <person name="Pierre F."/>
            <person name="Priest M."/>
            <person name="Raghuraman S."/>
            <person name="Rege F."/>
            <person name="Reyes R."/>
            <person name="Rise C."/>
            <person name="Rogov P."/>
            <person name="Ross K."/>
            <person name="Ryan E."/>
            <person name="Settipalli S."/>
            <person name="Shea T."/>
            <person name="Sherpa N."/>
            <person name="Shi L."/>
            <person name="Shih D."/>
            <person name="Sparrow T."/>
            <person name="Spaulding J."/>
            <person name="Stalker J."/>
            <person name="Stange-Thomann N."/>
            <person name="Stavropoulos S."/>
            <person name="Stone C."/>
            <person name="Strader C."/>
            <person name="Tesfaye S."/>
            <person name="Thomson T."/>
            <person name="Thoulutsang Y."/>
            <person name="Thoulutsang D."/>
            <person name="Topham K."/>
            <person name="Topping I."/>
            <person name="Tsamla T."/>
            <person name="Vassiliev H."/>
            <person name="Vo A."/>
            <person name="Wangchuk T."/>
            <person name="Wangdi T."/>
            <person name="Weiand M."/>
            <person name="Wilkinson J."/>
            <person name="Wilson A."/>
            <person name="Yadav S."/>
            <person name="Young G."/>
            <person name="Yu Q."/>
            <person name="Zembek L."/>
            <person name="Zhong D."/>
            <person name="Zimmer A."/>
            <person name="Zwirko Z."/>
            <person name="Jaffe D.B."/>
            <person name="Alvarez P."/>
            <person name="Brockman W."/>
            <person name="Butler J."/>
            <person name="Chin C."/>
            <person name="Gnerre S."/>
            <person name="Grabherr M."/>
            <person name="Kleber M."/>
            <person name="Mauceli E."/>
            <person name="MacCallum I."/>
        </authorList>
    </citation>
    <scope>NUCLEOTIDE SEQUENCE [LARGE SCALE GENOMIC DNA]</scope>
    <source>
        <strain evidence="4">Tucson 15010-1051.87</strain>
    </source>
</reference>
<accession>B4LIX3</accession>
<gene>
    <name evidence="3" type="primary">Dvir\GJ20866</name>
    <name evidence="3" type="ORF">Dvir_GJ20866</name>
</gene>
<organism evidence="3 4">
    <name type="scientific">Drosophila virilis</name>
    <name type="common">Fruit fly</name>
    <dbReference type="NCBI Taxonomy" id="7244"/>
    <lineage>
        <taxon>Eukaryota</taxon>
        <taxon>Metazoa</taxon>
        <taxon>Ecdysozoa</taxon>
        <taxon>Arthropoda</taxon>
        <taxon>Hexapoda</taxon>
        <taxon>Insecta</taxon>
        <taxon>Pterygota</taxon>
        <taxon>Neoptera</taxon>
        <taxon>Endopterygota</taxon>
        <taxon>Diptera</taxon>
        <taxon>Brachycera</taxon>
        <taxon>Muscomorpha</taxon>
        <taxon>Ephydroidea</taxon>
        <taxon>Drosophilidae</taxon>
        <taxon>Drosophila</taxon>
    </lineage>
</organism>
<dbReference type="InParanoid" id="B4LIX3"/>
<name>B4LIX3_DROVI</name>
<dbReference type="HOGENOM" id="CLU_256012_0_0_1"/>
<feature type="compositionally biased region" description="Polar residues" evidence="2">
    <location>
        <begin position="1199"/>
        <end position="1211"/>
    </location>
</feature>
<feature type="coiled-coil region" evidence="1">
    <location>
        <begin position="12"/>
        <end position="85"/>
    </location>
</feature>
<dbReference type="eggNOG" id="ENOG502SDD7">
    <property type="taxonomic scope" value="Eukaryota"/>
</dbReference>
<feature type="compositionally biased region" description="Basic and acidic residues" evidence="2">
    <location>
        <begin position="951"/>
        <end position="960"/>
    </location>
</feature>
<dbReference type="FunCoup" id="B4LIX3">
    <property type="interactions" value="295"/>
</dbReference>
<feature type="compositionally biased region" description="Basic and acidic residues" evidence="2">
    <location>
        <begin position="1278"/>
        <end position="1287"/>
    </location>
</feature>
<feature type="compositionally biased region" description="Basic and acidic residues" evidence="2">
    <location>
        <begin position="159"/>
        <end position="213"/>
    </location>
</feature>
<feature type="compositionally biased region" description="Basic and acidic residues" evidence="2">
    <location>
        <begin position="223"/>
        <end position="235"/>
    </location>
</feature>
<feature type="region of interest" description="Disordered" evidence="2">
    <location>
        <begin position="91"/>
        <end position="321"/>
    </location>
</feature>
<protein>
    <submittedName>
        <fullName evidence="3">Uncharacterized protein</fullName>
    </submittedName>
</protein>
<dbReference type="KEGG" id="dvi:6626859"/>
<feature type="compositionally biased region" description="Basic and acidic residues" evidence="2">
    <location>
        <begin position="276"/>
        <end position="298"/>
    </location>
</feature>
<dbReference type="EMBL" id="CH940648">
    <property type="protein sequence ID" value="EDW60423.1"/>
    <property type="molecule type" value="Genomic_DNA"/>
</dbReference>
<feature type="compositionally biased region" description="Acidic residues" evidence="2">
    <location>
        <begin position="929"/>
        <end position="950"/>
    </location>
</feature>
<sequence length="1375" mass="155331">MLSDELDIYDDLDEFQEAENKKSKELEACEAKYDAAQLEIANLQAQNKALAKKIKTMEVNFQNLLDTAKAEIKRKDAQITQLRKEKDDICFRRKRAPNLAQPNSQTQPLDELQHQQHKRFKPEDVSDVKAEIGIDNNNENCDMKKKHLTQQHAPARRSISREAGPEKMTQHKRDKPFDSGAERQRSADVRNPQDRLRDRDRDRERERDRDRNRDRSRRRSRSRSRERCRSRDRYRSNSQRHSSKNRDLKRSRRSRSRSRSRSSHKNSSRSSKRKSSREIERKHLTKSSTHDHKPKTMEDLFGSTPKHQSPATTTNAGSSNVDSEKVFQNLIANMEPLTPQELYTPESQIEARVQQTSSGKSGENKQKSAENINKYFVCNIESKNMEQKFAEDELDNQVLSKPKNPLPRPHLKPLVNAENAKQNLQKVVQVEFVNEVANETKQVQDANDEEQSVHEVDNIESQQNMSGTDEAQLTAQDLLDAEEIINKVHNTNEEQHIPGLDFIAEEQLKRELDDAQTNLHIPGLDLVDNETLMNDVDNGKTNEQIPGLDFKEELITELNTKIHDNAPAQDLKAINKVDTKAHLYIPGLDLMNEEATTSKVDPRTQEYIPGLNMSIEEEATKNVVAKTHENILDMDFVIQEDLTRDVANMKTNEHISVLDLKSDLEVTKAVVAEPHEYIPGLDFTAAENVSGNVDTEQHNCLGFAEEQDLPSDVDRTKTNTTDNQDCAPAEELKDSTNKISTGNETENTEAKGERSDNSTANNAPNEHRGDNQLRESNDNTESSDDDAQEGERSDNSTENNAPCEHRGENQLRESNDNTESSDDGAQEAENAKSKDHRENQLVESNQYMESSDDDSQELEQPKCEDPTGHHMELSELEQPKCEDPRAGQLTEGHDNMDSSEDNAQELEQAQSEDNRENQLRDSNDKMESSDDDAQELDESSSSDDDDDQELEQAKSEDKMENQLMASNQNSESSELQEIDAAAKSTLSESTTPPGQDSITCQLDQLPAQAEENMVTPKRPVRGMKSIQIIEDIRLPVMMDIENLAVKVDGTSEEHSLKQTDHQLSNAHDVTEQMPGLNFNVDTLTQPASEIEGESQLQFITVNQNERNSKIVAVNTTITPKLTVVAATVMYAQPDSTKIDHTENDAALEAVMNELIPDKQQAITLDESYPNLSLETDTIELALKQLHQQSQTDEQPDETAVTSTSMKGPQTPNQDLMQILMQSPLQSTAACTTRNSPTKVRVRIKKLEARSNSKRKSNNEASSATPQNSEETPLKKRRVDVNDGDTVHTADPIVPQTPPETALTTEASQLHVTIDETFNASTMEQSHCQNSNDSSMVTKRCSLGNSDYQFERINDEVVLRVTRRRRRRPAAANQES</sequence>
<feature type="compositionally biased region" description="Basic and acidic residues" evidence="2">
    <location>
        <begin position="803"/>
        <end position="815"/>
    </location>
</feature>
<feature type="compositionally biased region" description="Polar residues" evidence="2">
    <location>
        <begin position="1258"/>
        <end position="1270"/>
    </location>
</feature>
<feature type="compositionally biased region" description="Polar residues" evidence="2">
    <location>
        <begin position="984"/>
        <end position="999"/>
    </location>
</feature>
<dbReference type="OMA" id="RLPIKMD"/>
<keyword evidence="1" id="KW-0175">Coiled coil</keyword>
<feature type="compositionally biased region" description="Basic residues" evidence="2">
    <location>
        <begin position="241"/>
        <end position="275"/>
    </location>
</feature>
<feature type="region of interest" description="Disordered" evidence="2">
    <location>
        <begin position="704"/>
        <end position="999"/>
    </location>
</feature>
<proteinExistence type="predicted"/>
<feature type="compositionally biased region" description="Basic and acidic residues" evidence="2">
    <location>
        <begin position="859"/>
        <end position="896"/>
    </location>
</feature>
<feature type="compositionally biased region" description="Basic and acidic residues" evidence="2">
    <location>
        <begin position="829"/>
        <end position="840"/>
    </location>
</feature>
<feature type="compositionally biased region" description="Low complexity" evidence="2">
    <location>
        <begin position="966"/>
        <end position="975"/>
    </location>
</feature>
<feature type="region of interest" description="Disordered" evidence="2">
    <location>
        <begin position="1186"/>
        <end position="1211"/>
    </location>
</feature>
<feature type="compositionally biased region" description="Basic and acidic residues" evidence="2">
    <location>
        <begin position="912"/>
        <end position="928"/>
    </location>
</feature>
<feature type="compositionally biased region" description="Polar residues" evidence="2">
    <location>
        <begin position="305"/>
        <end position="321"/>
    </location>
</feature>
<dbReference type="OrthoDB" id="1938039at2759"/>
<feature type="compositionally biased region" description="Basic and acidic residues" evidence="2">
    <location>
        <begin position="765"/>
        <end position="777"/>
    </location>
</feature>
<feature type="compositionally biased region" description="Basic and acidic residues" evidence="2">
    <location>
        <begin position="121"/>
        <end position="132"/>
    </location>
</feature>
<evidence type="ECO:0000313" key="4">
    <source>
        <dbReference type="Proteomes" id="UP000008792"/>
    </source>
</evidence>
<dbReference type="PhylomeDB" id="B4LIX3"/>